<organism evidence="9 10">
    <name type="scientific">Wenyingzhuangia heitensis</name>
    <dbReference type="NCBI Taxonomy" id="1487859"/>
    <lineage>
        <taxon>Bacteria</taxon>
        <taxon>Pseudomonadati</taxon>
        <taxon>Bacteroidota</taxon>
        <taxon>Flavobacteriia</taxon>
        <taxon>Flavobacteriales</taxon>
        <taxon>Flavobacteriaceae</taxon>
        <taxon>Wenyingzhuangia</taxon>
    </lineage>
</organism>
<dbReference type="RefSeq" id="WP_167185773.1">
    <property type="nucleotide sequence ID" value="NZ_JAASQL010000001.1"/>
</dbReference>
<dbReference type="SUPFAM" id="SSF53649">
    <property type="entry name" value="Alkaline phosphatase-like"/>
    <property type="match status" value="1"/>
</dbReference>
<comment type="caution">
    <text evidence="9">The sequence shown here is derived from an EMBL/GenBank/DDBJ whole genome shotgun (WGS) entry which is preliminary data.</text>
</comment>
<gene>
    <name evidence="9" type="ORF">FHR24_001343</name>
</gene>
<dbReference type="PANTHER" id="PTHR42693">
    <property type="entry name" value="ARYLSULFATASE FAMILY MEMBER"/>
    <property type="match status" value="1"/>
</dbReference>
<evidence type="ECO:0000313" key="9">
    <source>
        <dbReference type="EMBL" id="NIJ44904.1"/>
    </source>
</evidence>
<dbReference type="InterPro" id="IPR000917">
    <property type="entry name" value="Sulfatase_N"/>
</dbReference>
<evidence type="ECO:0000256" key="2">
    <source>
        <dbReference type="ARBA" id="ARBA00008779"/>
    </source>
</evidence>
<accession>A0ABX0U969</accession>
<evidence type="ECO:0000256" key="7">
    <source>
        <dbReference type="SAM" id="SignalP"/>
    </source>
</evidence>
<keyword evidence="10" id="KW-1185">Reference proteome</keyword>
<dbReference type="InterPro" id="IPR017850">
    <property type="entry name" value="Alkaline_phosphatase_core_sf"/>
</dbReference>
<evidence type="ECO:0000256" key="6">
    <source>
        <dbReference type="ARBA" id="ARBA00022837"/>
    </source>
</evidence>
<evidence type="ECO:0000259" key="8">
    <source>
        <dbReference type="Pfam" id="PF00884"/>
    </source>
</evidence>
<dbReference type="Gene3D" id="3.40.720.10">
    <property type="entry name" value="Alkaline Phosphatase, subunit A"/>
    <property type="match status" value="1"/>
</dbReference>
<feature type="signal peptide" evidence="7">
    <location>
        <begin position="1"/>
        <end position="22"/>
    </location>
</feature>
<feature type="chain" id="PRO_5045892868" evidence="7">
    <location>
        <begin position="23"/>
        <end position="517"/>
    </location>
</feature>
<dbReference type="Pfam" id="PF00884">
    <property type="entry name" value="Sulfatase"/>
    <property type="match status" value="1"/>
</dbReference>
<keyword evidence="6" id="KW-0106">Calcium</keyword>
<keyword evidence="3" id="KW-0479">Metal-binding</keyword>
<dbReference type="EMBL" id="JAASQL010000001">
    <property type="protein sequence ID" value="NIJ44904.1"/>
    <property type="molecule type" value="Genomic_DNA"/>
</dbReference>
<evidence type="ECO:0000256" key="3">
    <source>
        <dbReference type="ARBA" id="ARBA00022723"/>
    </source>
</evidence>
<dbReference type="PANTHER" id="PTHR42693:SF42">
    <property type="entry name" value="ARYLSULFATASE G"/>
    <property type="match status" value="1"/>
</dbReference>
<reference evidence="9 10" key="1">
    <citation type="submission" date="2020-03" db="EMBL/GenBank/DDBJ databases">
        <title>Genomic Encyclopedia of Type Strains, Phase IV (KMG-IV): sequencing the most valuable type-strain genomes for metagenomic binning, comparative biology and taxonomic classification.</title>
        <authorList>
            <person name="Goeker M."/>
        </authorList>
    </citation>
    <scope>NUCLEOTIDE SEQUENCE [LARGE SCALE GENOMIC DNA]</scope>
    <source>
        <strain evidence="9 10">DSM 101599</strain>
    </source>
</reference>
<keyword evidence="4 7" id="KW-0732">Signal</keyword>
<dbReference type="Proteomes" id="UP000745859">
    <property type="component" value="Unassembled WGS sequence"/>
</dbReference>
<dbReference type="CDD" id="cd16155">
    <property type="entry name" value="sulfatase_like"/>
    <property type="match status" value="1"/>
</dbReference>
<evidence type="ECO:0000256" key="1">
    <source>
        <dbReference type="ARBA" id="ARBA00001913"/>
    </source>
</evidence>
<proteinExistence type="inferred from homology"/>
<feature type="domain" description="Sulfatase N-terminal" evidence="8">
    <location>
        <begin position="26"/>
        <end position="391"/>
    </location>
</feature>
<comment type="similarity">
    <text evidence="2">Belongs to the sulfatase family.</text>
</comment>
<evidence type="ECO:0000313" key="10">
    <source>
        <dbReference type="Proteomes" id="UP000745859"/>
    </source>
</evidence>
<protein>
    <submittedName>
        <fullName evidence="9">Arylsulfatase A-like enzyme</fullName>
    </submittedName>
</protein>
<evidence type="ECO:0000256" key="4">
    <source>
        <dbReference type="ARBA" id="ARBA00022729"/>
    </source>
</evidence>
<keyword evidence="5" id="KW-0378">Hydrolase</keyword>
<dbReference type="InterPro" id="IPR050738">
    <property type="entry name" value="Sulfatase"/>
</dbReference>
<sequence>MNKQIKLILSISLTLLSFYNYAQKKPNVLVIYTDDHRYSGVHALGGMPVKTPNLDKLAENGMAFTKTYLMGAFTGATCVPSRAMLHTGKQLFHLKGRGFDVPESHTTMGQTFMKAGYYAYHVGKWHQDFNTLARSFHDGAKVSGKPAYLTDQFRMPYHDWETDPTKYNRKNCYLLEYDKKGKVVKRPLAKTDKRGPTATEKVGPHVSEVLADEAAGFIKEYKKEQPFFMYLAFPTPHDPRQAPDTYKKMYPEDKMELTPSYMSQHPFHNGHIVLRDEQLGKWPRDKEVARKHLSNYYAIITHLDAQIGRVIKSLKKSGQYENTIIVMAGDSGLAVGNHGLLGKQNIYDEDGIHIPFIISGGLIAKENKGRRVNALSYVHDIFPTVCDLAGIEKPNTIDGESLLPVIENKKEQIREYSYHAYRQHQRAFRKGAYKLIEYVRAPTLEKYGKPRVEGMLGSRVTQLFNTEKDPWETLNLADFPEYYDKMQEMRKEMREKAMELEDYADGDRTNVDFWQYY</sequence>
<comment type="cofactor">
    <cofactor evidence="1">
        <name>Ca(2+)</name>
        <dbReference type="ChEBI" id="CHEBI:29108"/>
    </cofactor>
</comment>
<evidence type="ECO:0000256" key="5">
    <source>
        <dbReference type="ARBA" id="ARBA00022801"/>
    </source>
</evidence>
<name>A0ABX0U969_9FLAO</name>